<dbReference type="OrthoDB" id="9808046at2"/>
<reference evidence="3 4" key="1">
    <citation type="submission" date="2017-07" db="EMBL/GenBank/DDBJ databases">
        <title>Draft Genome Sequences of Select Purple Nonsulfur Bacteria.</title>
        <authorList>
            <person name="Lasarre B."/>
            <person name="Mckinlay J.B."/>
        </authorList>
    </citation>
    <scope>NUCLEOTIDE SEQUENCE [LARGE SCALE GENOMIC DNA]</scope>
    <source>
        <strain evidence="3 4">DSM 5909</strain>
    </source>
</reference>
<evidence type="ECO:0000259" key="2">
    <source>
        <dbReference type="Pfam" id="PF00144"/>
    </source>
</evidence>
<dbReference type="InterPro" id="IPR001466">
    <property type="entry name" value="Beta-lactam-related"/>
</dbReference>
<dbReference type="EMBL" id="NPEX01000203">
    <property type="protein sequence ID" value="RAI41115.1"/>
    <property type="molecule type" value="Genomic_DNA"/>
</dbReference>
<dbReference type="Pfam" id="PF00144">
    <property type="entry name" value="Beta-lactamase"/>
    <property type="match status" value="1"/>
</dbReference>
<dbReference type="PANTHER" id="PTHR43283:SF3">
    <property type="entry name" value="BETA-LACTAMASE FAMILY PROTEIN (AFU_ORTHOLOGUE AFUA_5G07500)"/>
    <property type="match status" value="1"/>
</dbReference>
<evidence type="ECO:0000313" key="3">
    <source>
        <dbReference type="EMBL" id="RAI41115.1"/>
    </source>
</evidence>
<protein>
    <recommendedName>
        <fullName evidence="2">Beta-lactamase-related domain-containing protein</fullName>
    </recommendedName>
</protein>
<dbReference type="InterPro" id="IPR050789">
    <property type="entry name" value="Diverse_Enzym_Activities"/>
</dbReference>
<feature type="signal peptide" evidence="1">
    <location>
        <begin position="1"/>
        <end position="26"/>
    </location>
</feature>
<keyword evidence="1" id="KW-0732">Signal</keyword>
<sequence length="423" mass="45423">MQGCAVKTCSAVAALLVCASLSNANAQSSAGAPAESASPRLQAVDTAIQTQISRKMWPGAVTLIARDGKIIHFSAQGSLDKDSTRPMPKDAIFRIFSMTKPIISVAAMMLVERGQLRLDDPITDYVPELKPLKAFSAPGQEPVALARPVTVQDLMRHTSGFTQKFLGMRPKEVADAYAEKDVETFKQDLGPDEVLTRLAAIPLAFQPGTTFEYGMSTDVLGIILERITNKRLDVLVRELVLSPLGMADTGFNVEPSKANRLADAFDSDPLKAALWGWVRVDADPGARMRLASAGMVSTAEDYFKFAQMILNRGELNGVRLLSPKTVDFMLSDHIVGMAGSPAAIAGPGYRFGLGFAVRTQPGMAVTPGSVGDANWSGVGGTAFTVDPQERIVGVIMVQAPFNRIHARNLFKNLVYANAFGPRP</sequence>
<feature type="domain" description="Beta-lactamase-related" evidence="2">
    <location>
        <begin position="52"/>
        <end position="401"/>
    </location>
</feature>
<accession>A0A327KUJ5</accession>
<dbReference type="PANTHER" id="PTHR43283">
    <property type="entry name" value="BETA-LACTAMASE-RELATED"/>
    <property type="match status" value="1"/>
</dbReference>
<comment type="caution">
    <text evidence="3">The sequence shown here is derived from an EMBL/GenBank/DDBJ whole genome shotgun (WGS) entry which is preliminary data.</text>
</comment>
<feature type="chain" id="PRO_5016337125" description="Beta-lactamase-related domain-containing protein" evidence="1">
    <location>
        <begin position="27"/>
        <end position="423"/>
    </location>
</feature>
<proteinExistence type="predicted"/>
<dbReference type="Proteomes" id="UP000249130">
    <property type="component" value="Unassembled WGS sequence"/>
</dbReference>
<evidence type="ECO:0000313" key="4">
    <source>
        <dbReference type="Proteomes" id="UP000249130"/>
    </source>
</evidence>
<evidence type="ECO:0000256" key="1">
    <source>
        <dbReference type="SAM" id="SignalP"/>
    </source>
</evidence>
<gene>
    <name evidence="3" type="ORF">CH341_22375</name>
</gene>
<dbReference type="InterPro" id="IPR012338">
    <property type="entry name" value="Beta-lactam/transpept-like"/>
</dbReference>
<dbReference type="Gene3D" id="3.40.710.10">
    <property type="entry name" value="DD-peptidase/beta-lactamase superfamily"/>
    <property type="match status" value="1"/>
</dbReference>
<name>A0A327KUJ5_9BRAD</name>
<dbReference type="AlphaFoldDB" id="A0A327KUJ5"/>
<dbReference type="SUPFAM" id="SSF56601">
    <property type="entry name" value="beta-lactamase/transpeptidase-like"/>
    <property type="match status" value="1"/>
</dbReference>
<organism evidence="3 4">
    <name type="scientific">Rhodoplanes roseus</name>
    <dbReference type="NCBI Taxonomy" id="29409"/>
    <lineage>
        <taxon>Bacteria</taxon>
        <taxon>Pseudomonadati</taxon>
        <taxon>Pseudomonadota</taxon>
        <taxon>Alphaproteobacteria</taxon>
        <taxon>Hyphomicrobiales</taxon>
        <taxon>Nitrobacteraceae</taxon>
        <taxon>Rhodoplanes</taxon>
    </lineage>
</organism>
<keyword evidence="4" id="KW-1185">Reference proteome</keyword>